<comment type="caution">
    <text evidence="3">The sequence shown here is derived from an EMBL/GenBank/DDBJ whole genome shotgun (WGS) entry which is preliminary data.</text>
</comment>
<keyword evidence="2" id="KW-0812">Transmembrane</keyword>
<evidence type="ECO:0000256" key="2">
    <source>
        <dbReference type="SAM" id="Phobius"/>
    </source>
</evidence>
<feature type="transmembrane region" description="Helical" evidence="2">
    <location>
        <begin position="16"/>
        <end position="37"/>
    </location>
</feature>
<proteinExistence type="predicted"/>
<accession>A0A1G2FAL8</accession>
<evidence type="ECO:0000256" key="1">
    <source>
        <dbReference type="SAM" id="MobiDB-lite"/>
    </source>
</evidence>
<dbReference type="SUPFAM" id="SSF57884">
    <property type="entry name" value="Ada DNA repair protein, N-terminal domain (N-Ada 10)"/>
    <property type="match status" value="1"/>
</dbReference>
<dbReference type="InterPro" id="IPR035451">
    <property type="entry name" value="Ada-like_dom_sf"/>
</dbReference>
<evidence type="ECO:0008006" key="5">
    <source>
        <dbReference type="Google" id="ProtNLM"/>
    </source>
</evidence>
<evidence type="ECO:0000313" key="3">
    <source>
        <dbReference type="EMBL" id="OGZ34917.1"/>
    </source>
</evidence>
<protein>
    <recommendedName>
        <fullName evidence="5">Ada DNA repair metal-binding domain-containing protein</fullName>
    </recommendedName>
</protein>
<sequence length="134" mass="14856">MLTKLINFVKKNEPDIVLVIGIILIALISFGAGRLTVFESNKEPISIQDPATTASIQQSLGASVKENNQSEPAKQGKFVGSINSDKYHWPWCPSAKNIKPENQIWFNSEAEAKAAGYKPDSNFYKLAPADYRQE</sequence>
<gene>
    <name evidence="3" type="ORF">A2815_00875</name>
</gene>
<keyword evidence="2" id="KW-0472">Membrane</keyword>
<feature type="region of interest" description="Disordered" evidence="1">
    <location>
        <begin position="59"/>
        <end position="78"/>
    </location>
</feature>
<evidence type="ECO:0000313" key="4">
    <source>
        <dbReference type="Proteomes" id="UP000176974"/>
    </source>
</evidence>
<dbReference type="Gene3D" id="3.40.10.10">
    <property type="entry name" value="DNA Methylphosphotriester Repair Domain"/>
    <property type="match status" value="1"/>
</dbReference>
<feature type="compositionally biased region" description="Polar residues" evidence="1">
    <location>
        <begin position="59"/>
        <end position="72"/>
    </location>
</feature>
<dbReference type="AlphaFoldDB" id="A0A1G2FAL8"/>
<organism evidence="3 4">
    <name type="scientific">Candidatus Portnoybacteria bacterium RIFCSPHIGHO2_01_FULL_40_12b</name>
    <dbReference type="NCBI Taxonomy" id="1801994"/>
    <lineage>
        <taxon>Bacteria</taxon>
        <taxon>Candidatus Portnoyibacteriota</taxon>
    </lineage>
</organism>
<reference evidence="3 4" key="1">
    <citation type="journal article" date="2016" name="Nat. Commun.">
        <title>Thousands of microbial genomes shed light on interconnected biogeochemical processes in an aquifer system.</title>
        <authorList>
            <person name="Anantharaman K."/>
            <person name="Brown C.T."/>
            <person name="Hug L.A."/>
            <person name="Sharon I."/>
            <person name="Castelle C.J."/>
            <person name="Probst A.J."/>
            <person name="Thomas B.C."/>
            <person name="Singh A."/>
            <person name="Wilkins M.J."/>
            <person name="Karaoz U."/>
            <person name="Brodie E.L."/>
            <person name="Williams K.H."/>
            <person name="Hubbard S.S."/>
            <person name="Banfield J.F."/>
        </authorList>
    </citation>
    <scope>NUCLEOTIDE SEQUENCE [LARGE SCALE GENOMIC DNA]</scope>
</reference>
<name>A0A1G2FAL8_9BACT</name>
<dbReference type="Proteomes" id="UP000176974">
    <property type="component" value="Unassembled WGS sequence"/>
</dbReference>
<dbReference type="EMBL" id="MHMY01000023">
    <property type="protein sequence ID" value="OGZ34917.1"/>
    <property type="molecule type" value="Genomic_DNA"/>
</dbReference>
<keyword evidence="2" id="KW-1133">Transmembrane helix</keyword>